<keyword evidence="2" id="KW-1003">Cell membrane</keyword>
<dbReference type="GO" id="GO:0022857">
    <property type="term" value="F:transmembrane transporter activity"/>
    <property type="evidence" value="ECO:0007669"/>
    <property type="project" value="InterPro"/>
</dbReference>
<feature type="transmembrane region" description="Helical" evidence="6">
    <location>
        <begin position="155"/>
        <end position="175"/>
    </location>
</feature>
<proteinExistence type="predicted"/>
<keyword evidence="5 6" id="KW-0472">Membrane</keyword>
<dbReference type="CDD" id="cd06580">
    <property type="entry name" value="TM_PBP1_transp_TpRbsC_like"/>
    <property type="match status" value="1"/>
</dbReference>
<evidence type="ECO:0000256" key="1">
    <source>
        <dbReference type="ARBA" id="ARBA00004651"/>
    </source>
</evidence>
<feature type="transmembrane region" description="Helical" evidence="6">
    <location>
        <begin position="246"/>
        <end position="269"/>
    </location>
</feature>
<dbReference type="EMBL" id="LN824141">
    <property type="protein sequence ID" value="CEP78552.1"/>
    <property type="molecule type" value="Genomic_DNA"/>
</dbReference>
<evidence type="ECO:0000256" key="6">
    <source>
        <dbReference type="SAM" id="Phobius"/>
    </source>
</evidence>
<gene>
    <name evidence="7" type="ORF">DTL3_1254</name>
</gene>
<feature type="transmembrane region" description="Helical" evidence="6">
    <location>
        <begin position="113"/>
        <end position="135"/>
    </location>
</feature>
<name>A0A0C7NRQ7_DEFTU</name>
<feature type="transmembrane region" description="Helical" evidence="6">
    <location>
        <begin position="59"/>
        <end position="79"/>
    </location>
</feature>
<dbReference type="Pfam" id="PF02653">
    <property type="entry name" value="BPD_transp_2"/>
    <property type="match status" value="1"/>
</dbReference>
<dbReference type="STRING" id="1006576.DTL3_1254"/>
<evidence type="ECO:0000313" key="8">
    <source>
        <dbReference type="Proteomes" id="UP000032809"/>
    </source>
</evidence>
<evidence type="ECO:0000256" key="5">
    <source>
        <dbReference type="ARBA" id="ARBA00023136"/>
    </source>
</evidence>
<accession>A0A0C7NRQ7</accession>
<feature type="transmembrane region" description="Helical" evidence="6">
    <location>
        <begin position="196"/>
        <end position="216"/>
    </location>
</feature>
<feature type="transmembrane region" description="Helical" evidence="6">
    <location>
        <begin position="14"/>
        <end position="38"/>
    </location>
</feature>
<dbReference type="Proteomes" id="UP000032809">
    <property type="component" value="Chromosome I"/>
</dbReference>
<evidence type="ECO:0000256" key="4">
    <source>
        <dbReference type="ARBA" id="ARBA00022989"/>
    </source>
</evidence>
<evidence type="ECO:0000256" key="2">
    <source>
        <dbReference type="ARBA" id="ARBA00022475"/>
    </source>
</evidence>
<organism evidence="7 8">
    <name type="scientific">Defluviitoga tunisiensis</name>
    <dbReference type="NCBI Taxonomy" id="1006576"/>
    <lineage>
        <taxon>Bacteria</taxon>
        <taxon>Thermotogati</taxon>
        <taxon>Thermotogota</taxon>
        <taxon>Thermotogae</taxon>
        <taxon>Petrotogales</taxon>
        <taxon>Petrotogaceae</taxon>
        <taxon>Defluviitoga</taxon>
    </lineage>
</organism>
<dbReference type="KEGG" id="dtn:DTL3_1254"/>
<evidence type="ECO:0000313" key="7">
    <source>
        <dbReference type="EMBL" id="CEP78552.1"/>
    </source>
</evidence>
<dbReference type="HOGENOM" id="CLU_040769_0_2_0"/>
<dbReference type="PANTHER" id="PTHR47089">
    <property type="entry name" value="ABC TRANSPORTER, PERMEASE PROTEIN"/>
    <property type="match status" value="1"/>
</dbReference>
<keyword evidence="3 6" id="KW-0812">Transmembrane</keyword>
<keyword evidence="8" id="KW-1185">Reference proteome</keyword>
<feature type="transmembrane region" description="Helical" evidence="6">
    <location>
        <begin position="324"/>
        <end position="342"/>
    </location>
</feature>
<protein>
    <submittedName>
        <fullName evidence="7">ABC-type uncharacterized transport system, permease component</fullName>
    </submittedName>
</protein>
<feature type="transmembrane region" description="Helical" evidence="6">
    <location>
        <begin position="85"/>
        <end position="106"/>
    </location>
</feature>
<reference evidence="8" key="1">
    <citation type="submission" date="2014-11" db="EMBL/GenBank/DDBJ databases">
        <authorList>
            <person name="Wibberg D."/>
        </authorList>
    </citation>
    <scope>NUCLEOTIDE SEQUENCE [LARGE SCALE GENOMIC DNA]</scope>
    <source>
        <strain evidence="8">L3</strain>
    </source>
</reference>
<dbReference type="InterPro" id="IPR001851">
    <property type="entry name" value="ABC_transp_permease"/>
</dbReference>
<dbReference type="PANTHER" id="PTHR47089:SF1">
    <property type="entry name" value="GUANOSINE ABC TRANSPORTER PERMEASE PROTEIN NUPP"/>
    <property type="match status" value="1"/>
</dbReference>
<dbReference type="PATRIC" id="fig|1006576.9.peg.1255"/>
<dbReference type="GO" id="GO:0005886">
    <property type="term" value="C:plasma membrane"/>
    <property type="evidence" value="ECO:0007669"/>
    <property type="project" value="UniProtKB-SubCell"/>
</dbReference>
<evidence type="ECO:0000256" key="3">
    <source>
        <dbReference type="ARBA" id="ARBA00022692"/>
    </source>
</evidence>
<sequence length="367" mass="38390">MASKTEVANVKNKWMSFLVPALAVLVSLLIAAIIILFIGQNPIKAYGVMLKGAFGSRIAWADNITKMTSLLLTGLAVGFGFRAGVFNIGAEGQMAMGGIFAMLVGLNMGNVPPVIAIPLTILAGMLGGAFWASIAGWLKAQTGAHEVITTIMLNWIAYHLTNYLVSGPYTVGIGIPKSPEIAKSAQLPPLLTAQASTVPSGIIIAIVAAIVIYIVLDKTTVGYEVKAVGFNPYAAEYGGISISKNVVLTMAISGALAGLAGALEVMCVHHRIFGAFTSDRGFDGITIALIGQNNPIGIIFSSFLISSLRAGSNSMQTVGVPDDIIVIVQGIIIFFVAADRIIKTWIIKASKLGKNKKSQAIKGGEEA</sequence>
<comment type="subcellular location">
    <subcellularLocation>
        <location evidence="1">Cell membrane</location>
        <topology evidence="1">Multi-pass membrane protein</topology>
    </subcellularLocation>
</comment>
<keyword evidence="4 6" id="KW-1133">Transmembrane helix</keyword>
<dbReference type="AlphaFoldDB" id="A0A0C7NRQ7"/>